<dbReference type="GO" id="GO:0050114">
    <property type="term" value="F:myo-inosose-2 dehydratase activity"/>
    <property type="evidence" value="ECO:0007669"/>
    <property type="project" value="UniProtKB-EC"/>
</dbReference>
<name>A0A1W6P3C0_9RHOB</name>
<dbReference type="InterPro" id="IPR013022">
    <property type="entry name" value="Xyl_isomerase-like_TIM-brl"/>
</dbReference>
<sequence>MDRLSFGVDLITFFHPAFWGVGDHDEIVELARTDGLAFWTRLLDAVQAAGVTGIELTFAPLSWEDAVAAFGSQQAFAAALTARGLCICSGFFAEMEPAGDVTDPATEARLTTRALAYADFLAACGASIMVVGLPLRASPSARPAQFFDLTAAEKIAGLMNRLGAAVATRGVRLALHTEAHSLFAAPRDVDLVMLLTDPAYVHLCPDTAHIVLAGGDPVQLVDRHHDRMIIAHWKDAKGPMPPQAVIDGGIHEAHRPWFCPLGTGRVDWPAWARLLRQRDFRGWAILELDAAPDPVADITQGLTLVRQSLAHTLA</sequence>
<dbReference type="Pfam" id="PF01261">
    <property type="entry name" value="AP_endonuc_2"/>
    <property type="match status" value="1"/>
</dbReference>
<feature type="domain" description="Xylose isomerase-like TIM barrel" evidence="1">
    <location>
        <begin position="43"/>
        <end position="303"/>
    </location>
</feature>
<dbReference type="Gene3D" id="3.20.20.150">
    <property type="entry name" value="Divalent-metal-dependent TIM barrel enzymes"/>
    <property type="match status" value="1"/>
</dbReference>
<evidence type="ECO:0000313" key="3">
    <source>
        <dbReference type="Proteomes" id="UP000242447"/>
    </source>
</evidence>
<dbReference type="PANTHER" id="PTHR12110:SF41">
    <property type="entry name" value="INOSOSE DEHYDRATASE"/>
    <property type="match status" value="1"/>
</dbReference>
<dbReference type="OrthoDB" id="9804047at2"/>
<dbReference type="SUPFAM" id="SSF51658">
    <property type="entry name" value="Xylose isomerase-like"/>
    <property type="match status" value="1"/>
</dbReference>
<organism evidence="2 3">
    <name type="scientific">Ketogulonicigenium robustum</name>
    <dbReference type="NCBI Taxonomy" id="92947"/>
    <lineage>
        <taxon>Bacteria</taxon>
        <taxon>Pseudomonadati</taxon>
        <taxon>Pseudomonadota</taxon>
        <taxon>Alphaproteobacteria</taxon>
        <taxon>Rhodobacterales</taxon>
        <taxon>Roseobacteraceae</taxon>
        <taxon>Ketogulonicigenium</taxon>
    </lineage>
</organism>
<reference evidence="2 3" key="1">
    <citation type="submission" date="2017-02" db="EMBL/GenBank/DDBJ databases">
        <title>Ketogulonicigenium robustum SPU B003 Genome sequencing and assembly.</title>
        <authorList>
            <person name="Li Y."/>
            <person name="Liu L."/>
            <person name="Wang C."/>
            <person name="Zhang M."/>
            <person name="Zhang T."/>
            <person name="Zhang Y."/>
        </authorList>
    </citation>
    <scope>NUCLEOTIDE SEQUENCE [LARGE SCALE GENOMIC DNA]</scope>
    <source>
        <strain evidence="2 3">SPU_B003</strain>
        <plasmid evidence="2 3">unnamed1</plasmid>
    </source>
</reference>
<dbReference type="EMBL" id="CP019938">
    <property type="protein sequence ID" value="ARO15944.1"/>
    <property type="molecule type" value="Genomic_DNA"/>
</dbReference>
<dbReference type="Proteomes" id="UP000242447">
    <property type="component" value="Plasmid unnamed1"/>
</dbReference>
<accession>A0A1W6P3C0</accession>
<dbReference type="KEGG" id="kro:BVG79_p1000142"/>
<keyword evidence="3" id="KW-1185">Reference proteome</keyword>
<gene>
    <name evidence="2" type="primary">iolE</name>
    <name evidence="2" type="ORF">BVG79_p1000142</name>
</gene>
<dbReference type="InterPro" id="IPR050312">
    <property type="entry name" value="IolE/XylAMocC-like"/>
</dbReference>
<dbReference type="EC" id="4.2.1.44" evidence="2"/>
<dbReference type="RefSeq" id="WP_085787521.1">
    <property type="nucleotide sequence ID" value="NZ_CP019938.1"/>
</dbReference>
<dbReference type="AlphaFoldDB" id="A0A1W6P3C0"/>
<protein>
    <submittedName>
        <fullName evidence="2">Inosose dehydratase</fullName>
        <ecNumber evidence="2">4.2.1.44</ecNumber>
    </submittedName>
</protein>
<geneLocation type="plasmid" evidence="2">
    <name>unnamed1</name>
</geneLocation>
<dbReference type="PANTHER" id="PTHR12110">
    <property type="entry name" value="HYDROXYPYRUVATE ISOMERASE"/>
    <property type="match status" value="1"/>
</dbReference>
<evidence type="ECO:0000313" key="2">
    <source>
        <dbReference type="EMBL" id="ARO15944.1"/>
    </source>
</evidence>
<keyword evidence="2" id="KW-0614">Plasmid</keyword>
<keyword evidence="2" id="KW-0456">Lyase</keyword>
<proteinExistence type="predicted"/>
<dbReference type="InterPro" id="IPR036237">
    <property type="entry name" value="Xyl_isomerase-like_sf"/>
</dbReference>
<evidence type="ECO:0000259" key="1">
    <source>
        <dbReference type="Pfam" id="PF01261"/>
    </source>
</evidence>